<sequence length="189" mass="21186">MASIFESNSVIIRNAKREDCPAILELKKELAAHQDMQGLPMLSAEDLQRDGFDTNPPCYQCIVAQIPPNSKDRSECENVEETQQEGTVVGYALYFFAYAAWEGKTVHLEDLCVSEKGRGRGIGSKMLKQLAKVAVEEKCARIQLEVLDSNETAFKFYNSHGGWNTTVAEGWHNFRIDKEALEKLAAIKI</sequence>
<comment type="similarity">
    <text evidence="1">Belongs to the acetyltransferase family.</text>
</comment>
<dbReference type="EMBL" id="CAXLJM020000026">
    <property type="protein sequence ID" value="CAL8094183.1"/>
    <property type="molecule type" value="Genomic_DNA"/>
</dbReference>
<name>A0ABP1QBZ2_9HEXA</name>
<protein>
    <recommendedName>
        <fullName evidence="4">N-acetyltransferase domain-containing protein</fullName>
    </recommendedName>
</protein>
<organism evidence="5 6">
    <name type="scientific">Orchesella dallaii</name>
    <dbReference type="NCBI Taxonomy" id="48710"/>
    <lineage>
        <taxon>Eukaryota</taxon>
        <taxon>Metazoa</taxon>
        <taxon>Ecdysozoa</taxon>
        <taxon>Arthropoda</taxon>
        <taxon>Hexapoda</taxon>
        <taxon>Collembola</taxon>
        <taxon>Entomobryomorpha</taxon>
        <taxon>Entomobryoidea</taxon>
        <taxon>Orchesellidae</taxon>
        <taxon>Orchesellinae</taxon>
        <taxon>Orchesella</taxon>
    </lineage>
</organism>
<evidence type="ECO:0000256" key="1">
    <source>
        <dbReference type="ARBA" id="ARBA00008694"/>
    </source>
</evidence>
<dbReference type="SUPFAM" id="SSF55729">
    <property type="entry name" value="Acyl-CoA N-acyltransferases (Nat)"/>
    <property type="match status" value="1"/>
</dbReference>
<dbReference type="PANTHER" id="PTHR10545">
    <property type="entry name" value="DIAMINE N-ACETYLTRANSFERASE"/>
    <property type="match status" value="1"/>
</dbReference>
<evidence type="ECO:0000313" key="5">
    <source>
        <dbReference type="EMBL" id="CAL8094183.1"/>
    </source>
</evidence>
<proteinExistence type="inferred from homology"/>
<dbReference type="InterPro" id="IPR000182">
    <property type="entry name" value="GNAT_dom"/>
</dbReference>
<dbReference type="PROSITE" id="PS51186">
    <property type="entry name" value="GNAT"/>
    <property type="match status" value="1"/>
</dbReference>
<evidence type="ECO:0000313" key="6">
    <source>
        <dbReference type="Proteomes" id="UP001642540"/>
    </source>
</evidence>
<dbReference type="Gene3D" id="3.40.630.30">
    <property type="match status" value="1"/>
</dbReference>
<dbReference type="CDD" id="cd04301">
    <property type="entry name" value="NAT_SF"/>
    <property type="match status" value="1"/>
</dbReference>
<gene>
    <name evidence="5" type="ORF">ODALV1_LOCUS8717</name>
</gene>
<feature type="domain" description="N-acetyltransferase" evidence="4">
    <location>
        <begin position="10"/>
        <end position="182"/>
    </location>
</feature>
<dbReference type="Proteomes" id="UP001642540">
    <property type="component" value="Unassembled WGS sequence"/>
</dbReference>
<dbReference type="InterPro" id="IPR016181">
    <property type="entry name" value="Acyl_CoA_acyltransferase"/>
</dbReference>
<dbReference type="InterPro" id="IPR051016">
    <property type="entry name" value="Diverse_Substrate_AcTransf"/>
</dbReference>
<keyword evidence="6" id="KW-1185">Reference proteome</keyword>
<evidence type="ECO:0000256" key="2">
    <source>
        <dbReference type="ARBA" id="ARBA00022679"/>
    </source>
</evidence>
<dbReference type="PANTHER" id="PTHR10545:SF29">
    <property type="entry name" value="GH14572P-RELATED"/>
    <property type="match status" value="1"/>
</dbReference>
<comment type="caution">
    <text evidence="5">The sequence shown here is derived from an EMBL/GenBank/DDBJ whole genome shotgun (WGS) entry which is preliminary data.</text>
</comment>
<dbReference type="Pfam" id="PF00583">
    <property type="entry name" value="Acetyltransf_1"/>
    <property type="match status" value="1"/>
</dbReference>
<evidence type="ECO:0000259" key="4">
    <source>
        <dbReference type="PROSITE" id="PS51186"/>
    </source>
</evidence>
<reference evidence="5 6" key="1">
    <citation type="submission" date="2024-08" db="EMBL/GenBank/DDBJ databases">
        <authorList>
            <person name="Cucini C."/>
            <person name="Frati F."/>
        </authorList>
    </citation>
    <scope>NUCLEOTIDE SEQUENCE [LARGE SCALE GENOMIC DNA]</scope>
</reference>
<keyword evidence="3" id="KW-0012">Acyltransferase</keyword>
<keyword evidence="2" id="KW-0808">Transferase</keyword>
<evidence type="ECO:0000256" key="3">
    <source>
        <dbReference type="ARBA" id="ARBA00023315"/>
    </source>
</evidence>
<accession>A0ABP1QBZ2</accession>